<evidence type="ECO:0000313" key="4">
    <source>
        <dbReference type="Proteomes" id="UP000271137"/>
    </source>
</evidence>
<feature type="region of interest" description="Disordered" evidence="1">
    <location>
        <begin position="61"/>
        <end position="93"/>
    </location>
</feature>
<reference evidence="2 5" key="1">
    <citation type="submission" date="2018-11" db="EMBL/GenBank/DDBJ databases">
        <title>The genome of Variovorax sp T529.</title>
        <authorList>
            <person name="Gao J."/>
        </authorList>
    </citation>
    <scope>NUCLEOTIDE SEQUENCE [LARGE SCALE GENOMIC DNA]</scope>
    <source>
        <strain evidence="2 5">T529</strain>
    </source>
</reference>
<sequence>MFFQLFQPGSSLHLKRAATLLQEAQMARLEHQAAAEHHAALAKMYAERVKRLSGEVYPLPAPSGEAAGTKTEQDKPAIYSIESNRRPKSNLLT</sequence>
<gene>
    <name evidence="2" type="ORF">EH244_22330</name>
    <name evidence="3" type="ORF">EJO66_15465</name>
</gene>
<dbReference type="Proteomes" id="UP000271137">
    <property type="component" value="Unassembled WGS sequence"/>
</dbReference>
<dbReference type="EMBL" id="RXFQ01000008">
    <property type="protein sequence ID" value="RSZ35400.1"/>
    <property type="molecule type" value="Genomic_DNA"/>
</dbReference>
<organism evidence="2 5">
    <name type="scientific">Variovorax beijingensis</name>
    <dbReference type="NCBI Taxonomy" id="2496117"/>
    <lineage>
        <taxon>Bacteria</taxon>
        <taxon>Pseudomonadati</taxon>
        <taxon>Pseudomonadota</taxon>
        <taxon>Betaproteobacteria</taxon>
        <taxon>Burkholderiales</taxon>
        <taxon>Comamonadaceae</taxon>
        <taxon>Variovorax</taxon>
    </lineage>
</organism>
<dbReference type="EMBL" id="RQXU01000015">
    <property type="protein sequence ID" value="RRH86124.1"/>
    <property type="molecule type" value="Genomic_DNA"/>
</dbReference>
<dbReference type="RefSeq" id="WP_124960533.1">
    <property type="nucleotide sequence ID" value="NZ_CBFHCE010000003.1"/>
</dbReference>
<evidence type="ECO:0000313" key="2">
    <source>
        <dbReference type="EMBL" id="RRH86124.1"/>
    </source>
</evidence>
<name>A0A3P3EI92_9BURK</name>
<evidence type="ECO:0000313" key="3">
    <source>
        <dbReference type="EMBL" id="RSZ35400.1"/>
    </source>
</evidence>
<dbReference type="Proteomes" id="UP000271590">
    <property type="component" value="Unassembled WGS sequence"/>
</dbReference>
<comment type="caution">
    <text evidence="2">The sequence shown here is derived from an EMBL/GenBank/DDBJ whole genome shotgun (WGS) entry which is preliminary data.</text>
</comment>
<evidence type="ECO:0000313" key="5">
    <source>
        <dbReference type="Proteomes" id="UP000271590"/>
    </source>
</evidence>
<keyword evidence="4" id="KW-1185">Reference proteome</keyword>
<reference evidence="3 4" key="2">
    <citation type="submission" date="2018-12" db="EMBL/GenBank/DDBJ databases">
        <title>The genome sequences of strain 502.</title>
        <authorList>
            <person name="Gao J."/>
            <person name="Sun J."/>
        </authorList>
    </citation>
    <scope>NUCLEOTIDE SEQUENCE [LARGE SCALE GENOMIC DNA]</scope>
    <source>
        <strain evidence="3 4">502</strain>
    </source>
</reference>
<protein>
    <submittedName>
        <fullName evidence="2">Uncharacterized protein</fullName>
    </submittedName>
</protein>
<dbReference type="AlphaFoldDB" id="A0A3P3EI92"/>
<proteinExistence type="predicted"/>
<accession>A0A3P3EI92</accession>
<evidence type="ECO:0000256" key="1">
    <source>
        <dbReference type="SAM" id="MobiDB-lite"/>
    </source>
</evidence>